<keyword evidence="3" id="KW-0560">Oxidoreductase</keyword>
<dbReference type="InterPro" id="IPR002937">
    <property type="entry name" value="Amino_oxidase"/>
</dbReference>
<dbReference type="SUPFAM" id="SSF51905">
    <property type="entry name" value="FAD/NAD(P)-binding domain"/>
    <property type="match status" value="1"/>
</dbReference>
<dbReference type="Proteomes" id="UP000676409">
    <property type="component" value="Chromosome"/>
</dbReference>
<dbReference type="Pfam" id="PF01593">
    <property type="entry name" value="Amino_oxidase"/>
    <property type="match status" value="1"/>
</dbReference>
<accession>A0A975IV15</accession>
<dbReference type="AlphaFoldDB" id="A0A975IV15"/>
<dbReference type="GO" id="GO:0016491">
    <property type="term" value="F:oxidoreductase activity"/>
    <property type="evidence" value="ECO:0007669"/>
    <property type="project" value="UniProtKB-KW"/>
</dbReference>
<dbReference type="PANTHER" id="PTHR43563:SF1">
    <property type="entry name" value="AMINE OXIDASE [FLAVIN-CONTAINING] B"/>
    <property type="match status" value="1"/>
</dbReference>
<protein>
    <submittedName>
        <fullName evidence="7">Flavin monoamine oxidase family protein</fullName>
    </submittedName>
</protein>
<evidence type="ECO:0000256" key="3">
    <source>
        <dbReference type="ARBA" id="ARBA00023002"/>
    </source>
</evidence>
<evidence type="ECO:0000256" key="4">
    <source>
        <dbReference type="PIRSR" id="PIRSR601613-1"/>
    </source>
</evidence>
<evidence type="ECO:0000259" key="6">
    <source>
        <dbReference type="Pfam" id="PF01593"/>
    </source>
</evidence>
<dbReference type="InterPro" id="IPR050703">
    <property type="entry name" value="Flavin_MAO"/>
</dbReference>
<keyword evidence="5" id="KW-0732">Signal</keyword>
<dbReference type="PRINTS" id="PR00757">
    <property type="entry name" value="AMINEOXDASEF"/>
</dbReference>
<dbReference type="EMBL" id="CP073078">
    <property type="protein sequence ID" value="QUD86836.1"/>
    <property type="molecule type" value="Genomic_DNA"/>
</dbReference>
<dbReference type="InterPro" id="IPR036188">
    <property type="entry name" value="FAD/NAD-bd_sf"/>
</dbReference>
<feature type="binding site" evidence="4">
    <location>
        <position position="268"/>
    </location>
    <ligand>
        <name>FAD</name>
        <dbReference type="ChEBI" id="CHEBI:57692"/>
    </ligand>
</feature>
<evidence type="ECO:0000256" key="2">
    <source>
        <dbReference type="ARBA" id="ARBA00005995"/>
    </source>
</evidence>
<dbReference type="Gene3D" id="3.90.660.10">
    <property type="match status" value="1"/>
</dbReference>
<evidence type="ECO:0000313" key="8">
    <source>
        <dbReference type="Proteomes" id="UP000676409"/>
    </source>
</evidence>
<reference evidence="7" key="1">
    <citation type="submission" date="2021-04" db="EMBL/GenBank/DDBJ databases">
        <title>The complete genome sequence of Caulobacter sp. S6.</title>
        <authorList>
            <person name="Tang Y."/>
            <person name="Ouyang W."/>
            <person name="Liu Q."/>
            <person name="Huang B."/>
            <person name="Guo Z."/>
            <person name="Lei P."/>
        </authorList>
    </citation>
    <scope>NUCLEOTIDE SEQUENCE</scope>
    <source>
        <strain evidence="7">S6</strain>
    </source>
</reference>
<name>A0A975IV15_9CAUL</name>
<dbReference type="PROSITE" id="PS51318">
    <property type="entry name" value="TAT"/>
    <property type="match status" value="1"/>
</dbReference>
<comment type="similarity">
    <text evidence="2">Belongs to the flavin monoamine oxidase family.</text>
</comment>
<dbReference type="Gene3D" id="3.50.50.60">
    <property type="entry name" value="FAD/NAD(P)-binding domain"/>
    <property type="match status" value="1"/>
</dbReference>
<keyword evidence="8" id="KW-1185">Reference proteome</keyword>
<feature type="binding site" evidence="4">
    <location>
        <begin position="69"/>
        <end position="70"/>
    </location>
    <ligand>
        <name>FAD</name>
        <dbReference type="ChEBI" id="CHEBI:57692"/>
    </ligand>
</feature>
<evidence type="ECO:0000313" key="7">
    <source>
        <dbReference type="EMBL" id="QUD86836.1"/>
    </source>
</evidence>
<dbReference type="RefSeq" id="WP_211936888.1">
    <property type="nucleotide sequence ID" value="NZ_CP073078.1"/>
</dbReference>
<dbReference type="InterPro" id="IPR006311">
    <property type="entry name" value="TAT_signal"/>
</dbReference>
<dbReference type="PANTHER" id="PTHR43563">
    <property type="entry name" value="AMINE OXIDASE"/>
    <property type="match status" value="1"/>
</dbReference>
<organism evidence="7 8">
    <name type="scientific">Phenylobacterium montanum</name>
    <dbReference type="NCBI Taxonomy" id="2823693"/>
    <lineage>
        <taxon>Bacteria</taxon>
        <taxon>Pseudomonadati</taxon>
        <taxon>Pseudomonadota</taxon>
        <taxon>Alphaproteobacteria</taxon>
        <taxon>Caulobacterales</taxon>
        <taxon>Caulobacteraceae</taxon>
        <taxon>Phenylobacterium</taxon>
    </lineage>
</organism>
<dbReference type="Gene3D" id="1.10.405.10">
    <property type="entry name" value="Guanine Nucleotide Dissociation Inhibitor, domain 1"/>
    <property type="match status" value="1"/>
</dbReference>
<feature type="binding site" evidence="4">
    <location>
        <position position="456"/>
    </location>
    <ligand>
        <name>FAD</name>
        <dbReference type="ChEBI" id="CHEBI:57692"/>
    </ligand>
</feature>
<sequence length="485" mass="50681">MASRQGEGTSRRALLKGATLAAGAVAAPAVAAEGGAAAPVDVIVVGAGMSGLCAARALRSQGRSVLVLEARDRVGGRTKPGAIAGVKIDLGGMWVGPTQTRLLALGEEFGLQRYPSFIEGKNITEIGGVMRNGSRDTPGVALSSLPEFLGLVSKIGGLSRTVPLEAPWTAPDAARLDSMTLATWVEQNVRSPALRTVMESISSSIMAADMSQTSMLYFLFYCHSGDDLVTLAGMGSGAQKWLYRGGLNQVGARIAAELGEAVRLNAPVRRIAQDAAGVVVTSDAGAFRARRVIVAVPPALAARIDYAPGLPALRDGLCQRLPMGSTIKFWIAYPRPFWRDAGLNGLVLSDRTPVGLYTDVSPDAAGPGLIAGFFEGSHAVAWGQRTAAERKAQIVGDLTRLLGPQAAQPIDYVDNDWPSEEWSRGCYVGVAGPGVISVFGEALRRPVGRIHWAGTETSTVWCGYVEGAIRAGERAAAEAHAALAA</sequence>
<comment type="cofactor">
    <cofactor evidence="1">
        <name>FAD</name>
        <dbReference type="ChEBI" id="CHEBI:57692"/>
    </cofactor>
</comment>
<feature type="binding site" evidence="4">
    <location>
        <position position="373"/>
    </location>
    <ligand>
        <name>substrate</name>
    </ligand>
</feature>
<dbReference type="SUPFAM" id="SSF54373">
    <property type="entry name" value="FAD-linked reductases, C-terminal domain"/>
    <property type="match status" value="1"/>
</dbReference>
<feature type="domain" description="Amine oxidase" evidence="6">
    <location>
        <begin position="49"/>
        <end position="478"/>
    </location>
</feature>
<proteinExistence type="inferred from homology"/>
<evidence type="ECO:0000256" key="5">
    <source>
        <dbReference type="SAM" id="SignalP"/>
    </source>
</evidence>
<feature type="signal peptide" evidence="5">
    <location>
        <begin position="1"/>
        <end position="31"/>
    </location>
</feature>
<evidence type="ECO:0000256" key="1">
    <source>
        <dbReference type="ARBA" id="ARBA00001974"/>
    </source>
</evidence>
<dbReference type="KEGG" id="caul:KCG34_17385"/>
<dbReference type="InterPro" id="IPR001613">
    <property type="entry name" value="Flavin_amine_oxidase"/>
</dbReference>
<feature type="chain" id="PRO_5037838107" evidence="5">
    <location>
        <begin position="32"/>
        <end position="485"/>
    </location>
</feature>
<gene>
    <name evidence="7" type="ORF">KCG34_17385</name>
</gene>
<feature type="binding site" evidence="4">
    <location>
        <position position="50"/>
    </location>
    <ligand>
        <name>FAD</name>
        <dbReference type="ChEBI" id="CHEBI:57692"/>
    </ligand>
</feature>